<name>A0A432CT33_9FLAO</name>
<dbReference type="EMBL" id="RYDJ01000001">
    <property type="protein sequence ID" value="RTZ08125.1"/>
    <property type="molecule type" value="Genomic_DNA"/>
</dbReference>
<organism evidence="1 2">
    <name type="scientific">Flavobacterium bomense</name>
    <dbReference type="NCBI Taxonomy" id="2497483"/>
    <lineage>
        <taxon>Bacteria</taxon>
        <taxon>Pseudomonadati</taxon>
        <taxon>Bacteroidota</taxon>
        <taxon>Flavobacteriia</taxon>
        <taxon>Flavobacteriales</taxon>
        <taxon>Flavobacteriaceae</taxon>
        <taxon>Flavobacterium</taxon>
    </lineage>
</organism>
<dbReference type="Proteomes" id="UP000280825">
    <property type="component" value="Unassembled WGS sequence"/>
</dbReference>
<dbReference type="RefSeq" id="WP_126561411.1">
    <property type="nucleotide sequence ID" value="NZ_RYDJ01000001.1"/>
</dbReference>
<sequence>MNNIRREKLFIVEQKLVDGKIFEIERSYYLAEVEIGNKVSINNEVIKDGSYQISNEKKIYEVKNNTIIQIFTVNIYKTSSETEITVHQKNYWEISKGDSVFINSEITESQSIKLTKGTVLLVHDGKINQIKWKTIFHNLLYLFLH</sequence>
<dbReference type="AlphaFoldDB" id="A0A432CT33"/>
<reference evidence="1 2" key="1">
    <citation type="submission" date="2018-12" db="EMBL/GenBank/DDBJ databases">
        <title>Flavobacterium sp. nov., isolated from glacier ice.</title>
        <authorList>
            <person name="Liu Q."/>
            <person name="Xin Y.-H."/>
        </authorList>
    </citation>
    <scope>NUCLEOTIDE SEQUENCE [LARGE SCALE GENOMIC DNA]</scope>
    <source>
        <strain evidence="1 2">RB1N8</strain>
    </source>
</reference>
<proteinExistence type="predicted"/>
<gene>
    <name evidence="1" type="ORF">EKL98_02060</name>
</gene>
<evidence type="ECO:0000313" key="2">
    <source>
        <dbReference type="Proteomes" id="UP000280825"/>
    </source>
</evidence>
<evidence type="ECO:0000313" key="1">
    <source>
        <dbReference type="EMBL" id="RTZ08125.1"/>
    </source>
</evidence>
<keyword evidence="2" id="KW-1185">Reference proteome</keyword>
<accession>A0A432CT33</accession>
<protein>
    <submittedName>
        <fullName evidence="1">Uncharacterized protein</fullName>
    </submittedName>
</protein>
<comment type="caution">
    <text evidence="1">The sequence shown here is derived from an EMBL/GenBank/DDBJ whole genome shotgun (WGS) entry which is preliminary data.</text>
</comment>